<feature type="transmembrane region" description="Helical" evidence="1">
    <location>
        <begin position="12"/>
        <end position="32"/>
    </location>
</feature>
<accession>A0A1L8CYK9</accession>
<evidence type="ECO:0000256" key="1">
    <source>
        <dbReference type="SAM" id="Phobius"/>
    </source>
</evidence>
<keyword evidence="1" id="KW-0812">Transmembrane</keyword>
<dbReference type="OrthoDB" id="1721427at2"/>
<gene>
    <name evidence="2" type="ORF">cpu_24640</name>
</gene>
<proteinExistence type="predicted"/>
<evidence type="ECO:0000313" key="2">
    <source>
        <dbReference type="EMBL" id="GAV23954.1"/>
    </source>
</evidence>
<comment type="caution">
    <text evidence="2">The sequence shown here is derived from an EMBL/GenBank/DDBJ whole genome shotgun (WGS) entry which is preliminary data.</text>
</comment>
<reference evidence="3" key="1">
    <citation type="submission" date="2016-12" db="EMBL/GenBank/DDBJ databases">
        <title>Draft Genome Sequences od Carboxydothermus pertinax and islandicus, Hydrogenogenic Carboxydotrophic Bacteria.</title>
        <authorList>
            <person name="Fukuyama Y."/>
            <person name="Ohmae K."/>
            <person name="Yoneda Y."/>
            <person name="Yoshida T."/>
            <person name="Sako Y."/>
        </authorList>
    </citation>
    <scope>NUCLEOTIDE SEQUENCE [LARGE SCALE GENOMIC DNA]</scope>
    <source>
        <strain evidence="3">Ug1</strain>
    </source>
</reference>
<keyword evidence="1" id="KW-1133">Transmembrane helix</keyword>
<dbReference type="EMBL" id="BDJK01000062">
    <property type="protein sequence ID" value="GAV23954.1"/>
    <property type="molecule type" value="Genomic_DNA"/>
</dbReference>
<sequence length="225" mass="25703">MVYLVAQKKHLLVVGVVIAVLIAGLKIFTSGYNGQELIKKAFEEIEKEASYSYTSEVRLLEKEKVNYLSQVEGIKTTNGAWAKGKILGTPVEILCIDDTTYFRDVQTGKWLTFKGINLRDAQALVNELNPLKVLAFNQIKNLRYRGTETVGGVRCIVFEGWPEYTHPVLKHLYHDYEGKFYLEKKNKKLKRVVLRAKSSFNRTIVLAVRVTFKETGRQVKLPVPH</sequence>
<keyword evidence="1" id="KW-0472">Membrane</keyword>
<dbReference type="STRING" id="870242.cpu_24640"/>
<evidence type="ECO:0000313" key="3">
    <source>
        <dbReference type="Proteomes" id="UP000187485"/>
    </source>
</evidence>
<dbReference type="AlphaFoldDB" id="A0A1L8CYK9"/>
<dbReference type="Gene3D" id="2.50.20.20">
    <property type="match status" value="1"/>
</dbReference>
<dbReference type="RefSeq" id="WP_075860349.1">
    <property type="nucleotide sequence ID" value="NZ_BDJK01000062.1"/>
</dbReference>
<organism evidence="2 3">
    <name type="scientific">Carboxydothermus pertinax</name>
    <dbReference type="NCBI Taxonomy" id="870242"/>
    <lineage>
        <taxon>Bacteria</taxon>
        <taxon>Bacillati</taxon>
        <taxon>Bacillota</taxon>
        <taxon>Clostridia</taxon>
        <taxon>Thermoanaerobacterales</taxon>
        <taxon>Thermoanaerobacteraceae</taxon>
        <taxon>Carboxydothermus</taxon>
    </lineage>
</organism>
<name>A0A1L8CYK9_9THEO</name>
<dbReference type="Proteomes" id="UP000187485">
    <property type="component" value="Unassembled WGS sequence"/>
</dbReference>
<keyword evidence="3" id="KW-1185">Reference proteome</keyword>
<protein>
    <submittedName>
        <fullName evidence="2">Uncharacterized protein</fullName>
    </submittedName>
</protein>